<feature type="region of interest" description="Disordered" evidence="1">
    <location>
        <begin position="1"/>
        <end position="38"/>
    </location>
</feature>
<protein>
    <submittedName>
        <fullName evidence="2">Uncharacterized protein</fullName>
    </submittedName>
</protein>
<dbReference type="SUPFAM" id="SSF57850">
    <property type="entry name" value="RING/U-box"/>
    <property type="match status" value="1"/>
</dbReference>
<sequence length="225" mass="25768">MRTTTPNPTPKKRGRPPKKRPEAAQEEETTESPNRDRVPAEKALKCSICLDTSRCRKMKILPCKHKFHDRKNPALKSSRYVYPRQNPAVPFVTSGCNRYTVLGENMNCTQVLPLLVALSLLCTVLAWQQPESAEYTDDSLQLMPGTAWKENSEKRNTWWTKKSIQNDEAGNCPVEKCMHVLFECLRRADSKTIYLHCKDLHVSCLASCLQKFKEKYLFNTVAMSS</sequence>
<comment type="caution">
    <text evidence="2">The sequence shown here is derived from an EMBL/GenBank/DDBJ whole genome shotgun (WGS) entry which is preliminary data.</text>
</comment>
<evidence type="ECO:0000313" key="3">
    <source>
        <dbReference type="Proteomes" id="UP000827092"/>
    </source>
</evidence>
<keyword evidence="3" id="KW-1185">Reference proteome</keyword>
<dbReference type="Gene3D" id="3.30.40.10">
    <property type="entry name" value="Zinc/RING finger domain, C3HC4 (zinc finger)"/>
    <property type="match status" value="1"/>
</dbReference>
<gene>
    <name evidence="2" type="ORF">JTE90_004296</name>
</gene>
<dbReference type="InterPro" id="IPR013083">
    <property type="entry name" value="Znf_RING/FYVE/PHD"/>
</dbReference>
<dbReference type="EMBL" id="JAFNEN010000059">
    <property type="protein sequence ID" value="KAG8197025.1"/>
    <property type="molecule type" value="Genomic_DNA"/>
</dbReference>
<proteinExistence type="predicted"/>
<organism evidence="2 3">
    <name type="scientific">Oedothorax gibbosus</name>
    <dbReference type="NCBI Taxonomy" id="931172"/>
    <lineage>
        <taxon>Eukaryota</taxon>
        <taxon>Metazoa</taxon>
        <taxon>Ecdysozoa</taxon>
        <taxon>Arthropoda</taxon>
        <taxon>Chelicerata</taxon>
        <taxon>Arachnida</taxon>
        <taxon>Araneae</taxon>
        <taxon>Araneomorphae</taxon>
        <taxon>Entelegynae</taxon>
        <taxon>Araneoidea</taxon>
        <taxon>Linyphiidae</taxon>
        <taxon>Erigoninae</taxon>
        <taxon>Oedothorax</taxon>
    </lineage>
</organism>
<accession>A0AAV6VJQ1</accession>
<evidence type="ECO:0000313" key="2">
    <source>
        <dbReference type="EMBL" id="KAG8197025.1"/>
    </source>
</evidence>
<reference evidence="2 3" key="1">
    <citation type="journal article" date="2022" name="Nat. Ecol. Evol.">
        <title>A masculinizing supergene underlies an exaggerated male reproductive morph in a spider.</title>
        <authorList>
            <person name="Hendrickx F."/>
            <person name="De Corte Z."/>
            <person name="Sonet G."/>
            <person name="Van Belleghem S.M."/>
            <person name="Kostlbacher S."/>
            <person name="Vangestel C."/>
        </authorList>
    </citation>
    <scope>NUCLEOTIDE SEQUENCE [LARGE SCALE GENOMIC DNA]</scope>
    <source>
        <strain evidence="2">W744_W776</strain>
    </source>
</reference>
<dbReference type="AlphaFoldDB" id="A0AAV6VJQ1"/>
<name>A0AAV6VJQ1_9ARAC</name>
<dbReference type="Proteomes" id="UP000827092">
    <property type="component" value="Unassembled WGS sequence"/>
</dbReference>
<evidence type="ECO:0000256" key="1">
    <source>
        <dbReference type="SAM" id="MobiDB-lite"/>
    </source>
</evidence>